<sequence>MAILQQKATADWDGSFDPALTQIKATGRRFGSNRPMTESRLAPEAPRLEVSPLSKAEAPAAFALARLWRPSLEPAQWDAFLSAWRAAPESRGILSARNQRGGVLGFVSWWRQPDLEYGETLWAGPFVVREMGVRPLVRQSLAVELTALAAQLGARLRYAEEAQAPDCAVERTARTG</sequence>
<evidence type="ECO:0000313" key="1">
    <source>
        <dbReference type="EMBL" id="ANF55923.1"/>
    </source>
</evidence>
<dbReference type="EMBL" id="CP015614">
    <property type="protein sequence ID" value="ANF55923.1"/>
    <property type="molecule type" value="Genomic_DNA"/>
</dbReference>
<evidence type="ECO:0008006" key="3">
    <source>
        <dbReference type="Google" id="ProtNLM"/>
    </source>
</evidence>
<gene>
    <name evidence="1" type="ORF">DA69_07695</name>
</gene>
<dbReference type="Proteomes" id="UP000077603">
    <property type="component" value="Chromosome"/>
</dbReference>
<dbReference type="KEGG" id="bne:DA69_07695"/>
<keyword evidence="2" id="KW-1185">Reference proteome</keyword>
<reference evidence="1 2" key="1">
    <citation type="journal article" date="2014" name="Genome Announc.">
        <title>Genome Sequence of a Promising Hydrogen-Producing Facultative Anaerobic Bacterium, Brevundimonas naejangsanensis Strain B1.</title>
        <authorList>
            <person name="Su H."/>
            <person name="Zhang T."/>
            <person name="Bao M."/>
            <person name="Jiang Y."/>
            <person name="Wang Y."/>
            <person name="Tan T."/>
        </authorList>
    </citation>
    <scope>NUCLEOTIDE SEQUENCE [LARGE SCALE GENOMIC DNA]</scope>
    <source>
        <strain evidence="1 2">B1</strain>
    </source>
</reference>
<protein>
    <recommendedName>
        <fullName evidence="3">GNAT family N-acetyltransferase</fullName>
    </recommendedName>
</protein>
<name>A0A172Y9L1_9CAUL</name>
<evidence type="ECO:0000313" key="2">
    <source>
        <dbReference type="Proteomes" id="UP000077603"/>
    </source>
</evidence>
<proteinExistence type="predicted"/>
<dbReference type="STRING" id="588932.DA69_07695"/>
<dbReference type="AlphaFoldDB" id="A0A172Y9L1"/>
<dbReference type="RefSeq" id="WP_025976262.1">
    <property type="nucleotide sequence ID" value="NZ_CP015614.1"/>
</dbReference>
<organism evidence="1 2">
    <name type="scientific">Brevundimonas naejangsanensis</name>
    <dbReference type="NCBI Taxonomy" id="588932"/>
    <lineage>
        <taxon>Bacteria</taxon>
        <taxon>Pseudomonadati</taxon>
        <taxon>Pseudomonadota</taxon>
        <taxon>Alphaproteobacteria</taxon>
        <taxon>Caulobacterales</taxon>
        <taxon>Caulobacteraceae</taxon>
        <taxon>Brevundimonas</taxon>
    </lineage>
</organism>
<accession>A0A172Y9L1</accession>
<dbReference type="OrthoDB" id="7205039at2"/>